<evidence type="ECO:0000313" key="2">
    <source>
        <dbReference type="EMBL" id="AEV51968.1"/>
    </source>
</evidence>
<dbReference type="EMBL" id="JN116824">
    <property type="protein sequence ID" value="AEV51968.1"/>
    <property type="molecule type" value="Genomic_DNA"/>
</dbReference>
<name>G9FH79_9CAUD</name>
<protein>
    <submittedName>
        <fullName evidence="2">Putative tail fibre</fullName>
    </submittedName>
</protein>
<sequence length="237" mass="24710">MTIEISDGVTVTVNVPNRMPTICPAATPGGPITVPVQGGLTAEQFAHIAATVTAKVVEELGGQPGTVTWEAVQEKPTAFPPETHEHPIDEIDGLRTSLDGLASDVANRSEIGHRHNASDIDDLPSGGGGAGIDDATIGTDTTWSSQQITTDRAPGMWPVVDQSSGEVIAEVPILDGMNILYFLATGSIVWEVASGTARPNPSVKLVSSLPTFPSENQIYAVRGEGGIVTWHMPNIGG</sequence>
<dbReference type="GeneID" id="11541430"/>
<keyword evidence="3" id="KW-1185">Reference proteome</keyword>
<organism evidence="2 3">
    <name type="scientific">Rhodococcus phage REQ3</name>
    <dbReference type="NCBI Taxonomy" id="1109714"/>
    <lineage>
        <taxon>Viruses</taxon>
        <taxon>Duplodnaviria</taxon>
        <taxon>Heunggongvirae</taxon>
        <taxon>Uroviricota</taxon>
        <taxon>Caudoviricetes</taxon>
        <taxon>Caudoviricetes incertae sedis</taxon>
        <taxon>Wodongavirus</taxon>
        <taxon>Wodongavirus REQ3</taxon>
    </lineage>
</organism>
<evidence type="ECO:0000313" key="3">
    <source>
        <dbReference type="Proteomes" id="UP000005431"/>
    </source>
</evidence>
<accession>G9FH79</accession>
<reference evidence="2 3" key="1">
    <citation type="submission" date="2011-06" db="EMBL/GenBank/DDBJ databases">
        <title>Two lysogenic phages can make up a single lytic phage.</title>
        <authorList>
            <person name="Petrovski S."/>
        </authorList>
    </citation>
    <scope>NUCLEOTIDE SEQUENCE [LARGE SCALE GENOMIC DNA]</scope>
</reference>
<dbReference type="KEGG" id="vg:11541430"/>
<proteinExistence type="predicted"/>
<dbReference type="Proteomes" id="UP000005431">
    <property type="component" value="Segment"/>
</dbReference>
<evidence type="ECO:0000256" key="1">
    <source>
        <dbReference type="SAM" id="MobiDB-lite"/>
    </source>
</evidence>
<feature type="compositionally biased region" description="Low complexity" evidence="1">
    <location>
        <begin position="132"/>
        <end position="142"/>
    </location>
</feature>
<dbReference type="OrthoDB" id="7422at10239"/>
<feature type="region of interest" description="Disordered" evidence="1">
    <location>
        <begin position="115"/>
        <end position="144"/>
    </location>
</feature>
<dbReference type="RefSeq" id="YP_005087224.1">
    <property type="nucleotide sequence ID" value="NC_016654.1"/>
</dbReference>